<proteinExistence type="predicted"/>
<gene>
    <name evidence="1" type="ORF">XcfCFBP6167P_22150</name>
</gene>
<sequence length="104" mass="11650">MLADQWVRGRYFTSHTLRHTSLQIAERRDASPTLTARSILLSHTRCDGRPDDQCVSALIAQRRARPCSAGGRAADTCIAAIAFRTICSEQRSPCYGNCTRLKRR</sequence>
<protein>
    <submittedName>
        <fullName evidence="1">Uncharacterized protein</fullName>
    </submittedName>
</protein>
<reference evidence="1" key="1">
    <citation type="journal article" date="2017" name="BMC Genomics">
        <title>Xanthomonas adaptation to common bean is associated with horizontal transfers of genes encoding TAL effectors.</title>
        <authorList>
            <person name="Ruh M."/>
            <person name="Briand M."/>
            <person name="Bonneau S."/>
            <person name="Jacques M.A."/>
            <person name="Chen N.W.G."/>
        </authorList>
    </citation>
    <scope>NUCLEOTIDE SEQUENCE [LARGE SCALE GENOMIC DNA]</scope>
    <source>
        <strain evidence="1">CFBP6167</strain>
    </source>
</reference>
<dbReference type="EMBL" id="CP021018">
    <property type="protein sequence ID" value="ATS90625.1"/>
    <property type="molecule type" value="Genomic_DNA"/>
</dbReference>
<dbReference type="AlphaFoldDB" id="A0A808FLD5"/>
<evidence type="ECO:0000313" key="1">
    <source>
        <dbReference type="EMBL" id="ATS90625.1"/>
    </source>
</evidence>
<name>A0A808FLD5_XANCI</name>
<organism evidence="1">
    <name type="scientific">Xanthomonas citri pv. phaseoli var. fuscans</name>
    <dbReference type="NCBI Taxonomy" id="473423"/>
    <lineage>
        <taxon>Bacteria</taxon>
        <taxon>Pseudomonadati</taxon>
        <taxon>Pseudomonadota</taxon>
        <taxon>Gammaproteobacteria</taxon>
        <taxon>Lysobacterales</taxon>
        <taxon>Lysobacteraceae</taxon>
        <taxon>Xanthomonas</taxon>
    </lineage>
</organism>
<accession>A0A808FLD5</accession>